<name>A0A450ULU7_9GAMM</name>
<evidence type="ECO:0000313" key="4">
    <source>
        <dbReference type="EMBL" id="VFJ94829.1"/>
    </source>
</evidence>
<dbReference type="EMBL" id="CAADFG010000008">
    <property type="protein sequence ID" value="VFJ88408.1"/>
    <property type="molecule type" value="Genomic_DNA"/>
</dbReference>
<accession>A0A450ULU7</accession>
<organism evidence="3">
    <name type="scientific">Candidatus Kentrum eta</name>
    <dbReference type="NCBI Taxonomy" id="2126337"/>
    <lineage>
        <taxon>Bacteria</taxon>
        <taxon>Pseudomonadati</taxon>
        <taxon>Pseudomonadota</taxon>
        <taxon>Gammaproteobacteria</taxon>
        <taxon>Candidatus Kentrum</taxon>
    </lineage>
</organism>
<evidence type="ECO:0000313" key="2">
    <source>
        <dbReference type="EMBL" id="VFJ88408.1"/>
    </source>
</evidence>
<reference evidence="3" key="1">
    <citation type="submission" date="2019-02" db="EMBL/GenBank/DDBJ databases">
        <authorList>
            <person name="Gruber-Vodicka R. H."/>
            <person name="Seah K. B. B."/>
        </authorList>
    </citation>
    <scope>NUCLEOTIDE SEQUENCE</scope>
    <source>
        <strain evidence="4">BECK_SA2B12</strain>
        <strain evidence="2">BECK_SA2B15</strain>
        <strain evidence="3">BECK_SA2B20</strain>
    </source>
</reference>
<dbReference type="InterPro" id="IPR035897">
    <property type="entry name" value="Toll_tir_struct_dom_sf"/>
</dbReference>
<dbReference type="AlphaFoldDB" id="A0A450ULU7"/>
<protein>
    <submittedName>
        <fullName evidence="3">TIR domain-containing protein</fullName>
    </submittedName>
</protein>
<gene>
    <name evidence="2" type="ORF">BECKH772A_GA0070896_1000829</name>
    <name evidence="3" type="ORF">BECKH772B_GA0070898_100461</name>
    <name evidence="4" type="ORF">BECKH772C_GA0070978_1000121</name>
</gene>
<dbReference type="GO" id="GO:0007165">
    <property type="term" value="P:signal transduction"/>
    <property type="evidence" value="ECO:0007669"/>
    <property type="project" value="InterPro"/>
</dbReference>
<dbReference type="SUPFAM" id="SSF52200">
    <property type="entry name" value="Toll/Interleukin receptor TIR domain"/>
    <property type="match status" value="1"/>
</dbReference>
<dbReference type="EMBL" id="CAADFJ010000001">
    <property type="protein sequence ID" value="VFJ94829.1"/>
    <property type="molecule type" value="Genomic_DNA"/>
</dbReference>
<dbReference type="PROSITE" id="PS50104">
    <property type="entry name" value="TIR"/>
    <property type="match status" value="1"/>
</dbReference>
<evidence type="ECO:0000313" key="3">
    <source>
        <dbReference type="EMBL" id="VFJ93509.1"/>
    </source>
</evidence>
<dbReference type="InterPro" id="IPR000157">
    <property type="entry name" value="TIR_dom"/>
</dbReference>
<sequence length="92" mass="9670">MAIKVFVSHAAADDMLASALVDLLMTSLSLDEENIRCTSVPGHKLPVGSESATIIREELGESAVVIGLITKNAISSGWVLFELGATWGAKKS</sequence>
<feature type="domain" description="TIR" evidence="1">
    <location>
        <begin position="1"/>
        <end position="92"/>
    </location>
</feature>
<proteinExistence type="predicted"/>
<dbReference type="EMBL" id="CAADFI010000046">
    <property type="protein sequence ID" value="VFJ93509.1"/>
    <property type="molecule type" value="Genomic_DNA"/>
</dbReference>
<evidence type="ECO:0000259" key="1">
    <source>
        <dbReference type="PROSITE" id="PS50104"/>
    </source>
</evidence>
<dbReference type="Pfam" id="PF13676">
    <property type="entry name" value="TIR_2"/>
    <property type="match status" value="1"/>
</dbReference>
<dbReference type="Gene3D" id="3.40.50.10140">
    <property type="entry name" value="Toll/interleukin-1 receptor homology (TIR) domain"/>
    <property type="match status" value="1"/>
</dbReference>